<evidence type="ECO:0000256" key="2">
    <source>
        <dbReference type="ARBA" id="ARBA00009607"/>
    </source>
</evidence>
<keyword evidence="5 7" id="KW-1133">Transmembrane helix</keyword>
<organism evidence="8 9">
    <name type="scientific">Cuscuta australis</name>
    <dbReference type="NCBI Taxonomy" id="267555"/>
    <lineage>
        <taxon>Eukaryota</taxon>
        <taxon>Viridiplantae</taxon>
        <taxon>Streptophyta</taxon>
        <taxon>Embryophyta</taxon>
        <taxon>Tracheophyta</taxon>
        <taxon>Spermatophyta</taxon>
        <taxon>Magnoliopsida</taxon>
        <taxon>eudicotyledons</taxon>
        <taxon>Gunneridae</taxon>
        <taxon>Pentapetalae</taxon>
        <taxon>asterids</taxon>
        <taxon>lamiids</taxon>
        <taxon>Solanales</taxon>
        <taxon>Convolvulaceae</taxon>
        <taxon>Cuscuteae</taxon>
        <taxon>Cuscuta</taxon>
        <taxon>Cuscuta subgen. Grammica</taxon>
        <taxon>Cuscuta sect. Cleistogrammica</taxon>
    </lineage>
</organism>
<protein>
    <recommendedName>
        <fullName evidence="10">Gamma-secretase subunit PEN-2</fullName>
    </recommendedName>
</protein>
<sequence>MLKPKPLRLQSRKGGQVVVRSLNPFTKGSGAIREDASLLARFHKTGRSGSKGVSMSLLSSFMFDIQGASDLPGLKSPNSEVLPQESGFPRTVHRASFKERISTGINESIGFRGEPRRMDSQAHTVTSAPTAGDSVGIHQRSPLRADWPTVDGPLGLSEQDSIGYARRFFRFGFVLLPWLWAVNCFYFWPVLRRPTSHFHPDLRRYVVGSAIGFAVFSVILCSWAITFAVGGENLFGNSWNELVMYNIADKYGLTGWM</sequence>
<name>A0A328DQM2_9ASTE</name>
<comment type="caution">
    <text evidence="8">The sequence shown here is derived from an EMBL/GenBank/DDBJ whole genome shotgun (WGS) entry which is preliminary data.</text>
</comment>
<evidence type="ECO:0008006" key="10">
    <source>
        <dbReference type="Google" id="ProtNLM"/>
    </source>
</evidence>
<keyword evidence="4" id="KW-0914">Notch signaling pathway</keyword>
<evidence type="ECO:0000256" key="5">
    <source>
        <dbReference type="ARBA" id="ARBA00022989"/>
    </source>
</evidence>
<evidence type="ECO:0000256" key="7">
    <source>
        <dbReference type="SAM" id="Phobius"/>
    </source>
</evidence>
<evidence type="ECO:0000256" key="6">
    <source>
        <dbReference type="ARBA" id="ARBA00023136"/>
    </source>
</evidence>
<keyword evidence="6 7" id="KW-0472">Membrane</keyword>
<evidence type="ECO:0000313" key="8">
    <source>
        <dbReference type="EMBL" id="RAL46293.1"/>
    </source>
</evidence>
<dbReference type="GO" id="GO:0007219">
    <property type="term" value="P:Notch signaling pathway"/>
    <property type="evidence" value="ECO:0007669"/>
    <property type="project" value="UniProtKB-KW"/>
</dbReference>
<dbReference type="PANTHER" id="PTHR16318">
    <property type="entry name" value="GAMMA-SECRETASE SUBUNIT PEN-2"/>
    <property type="match status" value="1"/>
</dbReference>
<evidence type="ECO:0000256" key="3">
    <source>
        <dbReference type="ARBA" id="ARBA00022692"/>
    </source>
</evidence>
<comment type="similarity">
    <text evidence="2">Belongs to the PEN-2 family.</text>
</comment>
<accession>A0A328DQM2</accession>
<reference evidence="8 9" key="1">
    <citation type="submission" date="2018-06" db="EMBL/GenBank/DDBJ databases">
        <title>The Genome of Cuscuta australis (Dodder) Provides Insight into the Evolution of Plant Parasitism.</title>
        <authorList>
            <person name="Liu H."/>
        </authorList>
    </citation>
    <scope>NUCLEOTIDE SEQUENCE [LARGE SCALE GENOMIC DNA]</scope>
    <source>
        <strain evidence="9">cv. Yunnan</strain>
        <tissue evidence="8">Vines</tissue>
    </source>
</reference>
<dbReference type="Proteomes" id="UP000249390">
    <property type="component" value="Unassembled WGS sequence"/>
</dbReference>
<dbReference type="GO" id="GO:0070765">
    <property type="term" value="C:gamma-secretase complex"/>
    <property type="evidence" value="ECO:0007669"/>
    <property type="project" value="TreeGrafter"/>
</dbReference>
<dbReference type="InterPro" id="IPR019379">
    <property type="entry name" value="Gamma_Secretase_Asp_P_PEN2"/>
</dbReference>
<gene>
    <name evidence="8" type="ORF">DM860_015286</name>
</gene>
<dbReference type="Pfam" id="PF10251">
    <property type="entry name" value="PEN-2"/>
    <property type="match status" value="1"/>
</dbReference>
<dbReference type="EMBL" id="NQVE01000123">
    <property type="protein sequence ID" value="RAL46293.1"/>
    <property type="molecule type" value="Genomic_DNA"/>
</dbReference>
<comment type="subcellular location">
    <subcellularLocation>
        <location evidence="1">Membrane</location>
        <topology evidence="1">Multi-pass membrane protein</topology>
    </subcellularLocation>
</comment>
<evidence type="ECO:0000313" key="9">
    <source>
        <dbReference type="Proteomes" id="UP000249390"/>
    </source>
</evidence>
<evidence type="ECO:0000256" key="1">
    <source>
        <dbReference type="ARBA" id="ARBA00004141"/>
    </source>
</evidence>
<keyword evidence="9" id="KW-1185">Reference proteome</keyword>
<dbReference type="AlphaFoldDB" id="A0A328DQM2"/>
<evidence type="ECO:0000256" key="4">
    <source>
        <dbReference type="ARBA" id="ARBA00022976"/>
    </source>
</evidence>
<dbReference type="PANTHER" id="PTHR16318:SF0">
    <property type="entry name" value="GAMMA-SECRETASE SUBUNIT PEN-2"/>
    <property type="match status" value="1"/>
</dbReference>
<feature type="transmembrane region" description="Helical" evidence="7">
    <location>
        <begin position="168"/>
        <end position="188"/>
    </location>
</feature>
<keyword evidence="3 7" id="KW-0812">Transmembrane</keyword>
<feature type="transmembrane region" description="Helical" evidence="7">
    <location>
        <begin position="208"/>
        <end position="229"/>
    </location>
</feature>
<proteinExistence type="inferred from homology"/>